<dbReference type="AlphaFoldDB" id="A0A3S2V531"/>
<dbReference type="InterPro" id="IPR012349">
    <property type="entry name" value="Split_barrel_FMN-bd"/>
</dbReference>
<evidence type="ECO:0000313" key="3">
    <source>
        <dbReference type="Proteomes" id="UP000288587"/>
    </source>
</evidence>
<dbReference type="OrthoDB" id="9152543at2"/>
<organism evidence="2 3">
    <name type="scientific">Inhella crocodyli</name>
    <dbReference type="NCBI Taxonomy" id="2499851"/>
    <lineage>
        <taxon>Bacteria</taxon>
        <taxon>Pseudomonadati</taxon>
        <taxon>Pseudomonadota</taxon>
        <taxon>Betaproteobacteria</taxon>
        <taxon>Burkholderiales</taxon>
        <taxon>Sphaerotilaceae</taxon>
        <taxon>Inhella</taxon>
    </lineage>
</organism>
<dbReference type="RefSeq" id="WP_127681958.1">
    <property type="nucleotide sequence ID" value="NZ_SACM01000001.1"/>
</dbReference>
<name>A0A3S2V531_9BURK</name>
<dbReference type="InterPro" id="IPR024624">
    <property type="entry name" value="Pyridox_Oxase_Alr4036_FMN-bd"/>
</dbReference>
<dbReference type="Pfam" id="PF12766">
    <property type="entry name" value="Pyridox_oxase_2"/>
    <property type="match status" value="1"/>
</dbReference>
<comment type="caution">
    <text evidence="2">The sequence shown here is derived from an EMBL/GenBank/DDBJ whole genome shotgun (WGS) entry which is preliminary data.</text>
</comment>
<feature type="domain" description="Pyridoxamine 5'-phosphate oxidase Alr4036 family FMN-binding" evidence="1">
    <location>
        <begin position="18"/>
        <end position="98"/>
    </location>
</feature>
<dbReference type="Proteomes" id="UP000288587">
    <property type="component" value="Unassembled WGS sequence"/>
</dbReference>
<protein>
    <submittedName>
        <fullName evidence="2">Pyridoxamine 5'-phosphate oxidase</fullName>
    </submittedName>
</protein>
<reference evidence="2 3" key="1">
    <citation type="submission" date="2019-01" db="EMBL/GenBank/DDBJ databases">
        <authorList>
            <person name="Chen W.-M."/>
        </authorList>
    </citation>
    <scope>NUCLEOTIDE SEQUENCE [LARGE SCALE GENOMIC DNA]</scope>
    <source>
        <strain evidence="2 3">CCP-18</strain>
    </source>
</reference>
<gene>
    <name evidence="2" type="ORF">EOD73_06485</name>
</gene>
<dbReference type="SUPFAM" id="SSF50475">
    <property type="entry name" value="FMN-binding split barrel"/>
    <property type="match status" value="1"/>
</dbReference>
<keyword evidence="3" id="KW-1185">Reference proteome</keyword>
<accession>A0A3S2V531</accession>
<dbReference type="EMBL" id="SACM01000001">
    <property type="protein sequence ID" value="RVT88610.1"/>
    <property type="molecule type" value="Genomic_DNA"/>
</dbReference>
<dbReference type="GO" id="GO:0010181">
    <property type="term" value="F:FMN binding"/>
    <property type="evidence" value="ECO:0007669"/>
    <property type="project" value="InterPro"/>
</dbReference>
<proteinExistence type="predicted"/>
<sequence length="185" mass="20251">MPSSAAEDDLAALRIALWDELQRAARDKGHGWRTPVLATRDGDGADARTVVLREVDAERRQLVIYTDARSPKVAQLQAHPQASLVAWCPSLGWQLRVKVRLSLDTDGLALSSRWARLKLSPAAQDYLSPLPPGSPLDASPVPARDTRGHFALIRAEVEAIDWLGLRTAGHRRAVFDAAGARWVTP</sequence>
<evidence type="ECO:0000259" key="1">
    <source>
        <dbReference type="Pfam" id="PF12766"/>
    </source>
</evidence>
<dbReference type="Gene3D" id="2.30.110.10">
    <property type="entry name" value="Electron Transport, Fmn-binding Protein, Chain A"/>
    <property type="match status" value="1"/>
</dbReference>
<evidence type="ECO:0000313" key="2">
    <source>
        <dbReference type="EMBL" id="RVT88610.1"/>
    </source>
</evidence>